<evidence type="ECO:0000259" key="3">
    <source>
        <dbReference type="PROSITE" id="PS51186"/>
    </source>
</evidence>
<dbReference type="Gene3D" id="3.40.630.30">
    <property type="match status" value="1"/>
</dbReference>
<dbReference type="CDD" id="cd04301">
    <property type="entry name" value="NAT_SF"/>
    <property type="match status" value="1"/>
</dbReference>
<protein>
    <submittedName>
        <fullName evidence="4">Ribosomal protein S18 acetylase RimI-like enzyme</fullName>
    </submittedName>
</protein>
<sequence length="166" mass="19616">MDFSIRKATAHELDAVFSIFANAIVKMNDNNIPQWDEVYPSKEDLIEDINKEQLYIVESDQNIVSVFVLNQDFDEEYQFGKWQYPDASFCVIHRLCVNPSFQNKGIGSTTMLLIEDLVKQMGFETIRLDAFFQNPYALRMYEKLNYRKVGEVQWRKGLFYLMEKKL</sequence>
<dbReference type="PROSITE" id="PS51186">
    <property type="entry name" value="GNAT"/>
    <property type="match status" value="1"/>
</dbReference>
<dbReference type="InterPro" id="IPR000182">
    <property type="entry name" value="GNAT_dom"/>
</dbReference>
<reference evidence="4 5" key="1">
    <citation type="submission" date="2020-08" db="EMBL/GenBank/DDBJ databases">
        <title>Genomic Encyclopedia of Type Strains, Phase III (KMG-III): the genomes of soil and plant-associated and newly described type strains.</title>
        <authorList>
            <person name="Whitman W."/>
        </authorList>
    </citation>
    <scope>NUCLEOTIDE SEQUENCE [LARGE SCALE GENOMIC DNA]</scope>
    <source>
        <strain evidence="4 5">CECT 8693</strain>
    </source>
</reference>
<dbReference type="GO" id="GO:0016747">
    <property type="term" value="F:acyltransferase activity, transferring groups other than amino-acyl groups"/>
    <property type="evidence" value="ECO:0007669"/>
    <property type="project" value="InterPro"/>
</dbReference>
<feature type="domain" description="N-acetyltransferase" evidence="3">
    <location>
        <begin position="3"/>
        <end position="166"/>
    </location>
</feature>
<organism evidence="4 5">
    <name type="scientific">Fontibacillus solani</name>
    <dbReference type="NCBI Taxonomy" id="1572857"/>
    <lineage>
        <taxon>Bacteria</taxon>
        <taxon>Bacillati</taxon>
        <taxon>Bacillota</taxon>
        <taxon>Bacilli</taxon>
        <taxon>Bacillales</taxon>
        <taxon>Paenibacillaceae</taxon>
        <taxon>Fontibacillus</taxon>
    </lineage>
</organism>
<dbReference type="EMBL" id="JACJIP010000011">
    <property type="protein sequence ID" value="MBA9085639.1"/>
    <property type="molecule type" value="Genomic_DNA"/>
</dbReference>
<accession>A0A7W3XRK6</accession>
<keyword evidence="5" id="KW-1185">Reference proteome</keyword>
<name>A0A7W3XRK6_9BACL</name>
<dbReference type="AlphaFoldDB" id="A0A7W3XRK6"/>
<keyword evidence="4" id="KW-0687">Ribonucleoprotein</keyword>
<evidence type="ECO:0000313" key="4">
    <source>
        <dbReference type="EMBL" id="MBA9085639.1"/>
    </source>
</evidence>
<dbReference type="GO" id="GO:0005840">
    <property type="term" value="C:ribosome"/>
    <property type="evidence" value="ECO:0007669"/>
    <property type="project" value="UniProtKB-KW"/>
</dbReference>
<dbReference type="InterPro" id="IPR016181">
    <property type="entry name" value="Acyl_CoA_acyltransferase"/>
</dbReference>
<evidence type="ECO:0000256" key="2">
    <source>
        <dbReference type="ARBA" id="ARBA00023315"/>
    </source>
</evidence>
<evidence type="ECO:0000313" key="5">
    <source>
        <dbReference type="Proteomes" id="UP000567067"/>
    </source>
</evidence>
<evidence type="ECO:0000256" key="1">
    <source>
        <dbReference type="ARBA" id="ARBA00022679"/>
    </source>
</evidence>
<dbReference type="InterPro" id="IPR050680">
    <property type="entry name" value="YpeA/RimI_acetyltransf"/>
</dbReference>
<keyword evidence="4" id="KW-0689">Ribosomal protein</keyword>
<gene>
    <name evidence="4" type="ORF">FHR92_002106</name>
</gene>
<comment type="caution">
    <text evidence="4">The sequence shown here is derived from an EMBL/GenBank/DDBJ whole genome shotgun (WGS) entry which is preliminary data.</text>
</comment>
<keyword evidence="1" id="KW-0808">Transferase</keyword>
<dbReference type="Proteomes" id="UP000567067">
    <property type="component" value="Unassembled WGS sequence"/>
</dbReference>
<dbReference type="SUPFAM" id="SSF55729">
    <property type="entry name" value="Acyl-CoA N-acyltransferases (Nat)"/>
    <property type="match status" value="1"/>
</dbReference>
<dbReference type="RefSeq" id="WP_220482697.1">
    <property type="nucleotide sequence ID" value="NZ_JACJIP010000011.1"/>
</dbReference>
<keyword evidence="2" id="KW-0012">Acyltransferase</keyword>
<proteinExistence type="predicted"/>
<dbReference type="PANTHER" id="PTHR43420:SF46">
    <property type="entry name" value="ACETYLTRANSFERASE"/>
    <property type="match status" value="1"/>
</dbReference>
<dbReference type="PANTHER" id="PTHR43420">
    <property type="entry name" value="ACETYLTRANSFERASE"/>
    <property type="match status" value="1"/>
</dbReference>
<dbReference type="Pfam" id="PF00583">
    <property type="entry name" value="Acetyltransf_1"/>
    <property type="match status" value="1"/>
</dbReference>